<organism evidence="1">
    <name type="scientific">Tanacetum cinerariifolium</name>
    <name type="common">Dalmatian daisy</name>
    <name type="synonym">Chrysanthemum cinerariifolium</name>
    <dbReference type="NCBI Taxonomy" id="118510"/>
    <lineage>
        <taxon>Eukaryota</taxon>
        <taxon>Viridiplantae</taxon>
        <taxon>Streptophyta</taxon>
        <taxon>Embryophyta</taxon>
        <taxon>Tracheophyta</taxon>
        <taxon>Spermatophyta</taxon>
        <taxon>Magnoliopsida</taxon>
        <taxon>eudicotyledons</taxon>
        <taxon>Gunneridae</taxon>
        <taxon>Pentapetalae</taxon>
        <taxon>asterids</taxon>
        <taxon>campanulids</taxon>
        <taxon>Asterales</taxon>
        <taxon>Asteraceae</taxon>
        <taxon>Asteroideae</taxon>
        <taxon>Anthemideae</taxon>
        <taxon>Anthemidinae</taxon>
        <taxon>Tanacetum</taxon>
    </lineage>
</organism>
<dbReference type="EMBL" id="BKCJ010399104">
    <property type="protein sequence ID" value="GFA29042.1"/>
    <property type="molecule type" value="Genomic_DNA"/>
</dbReference>
<accession>A0A699JD13</accession>
<feature type="non-terminal residue" evidence="1">
    <location>
        <position position="97"/>
    </location>
</feature>
<sequence>MKIVLESGPWMVNNVSLVRNIWEPGIWLEKVEPSTIPICVCVYNIPMDLCDGNGIGKIMSGEVLKGGGSVINKGDNGNLDEYGLVEVGMKNMHVLCK</sequence>
<comment type="caution">
    <text evidence="1">The sequence shown here is derived from an EMBL/GenBank/DDBJ whole genome shotgun (WGS) entry which is preliminary data.</text>
</comment>
<protein>
    <submittedName>
        <fullName evidence="1">Uncharacterized protein</fullName>
    </submittedName>
</protein>
<dbReference type="AlphaFoldDB" id="A0A699JD13"/>
<gene>
    <name evidence="1" type="ORF">Tci_601014</name>
</gene>
<reference evidence="1" key="1">
    <citation type="journal article" date="2019" name="Sci. Rep.">
        <title>Draft genome of Tanacetum cinerariifolium, the natural source of mosquito coil.</title>
        <authorList>
            <person name="Yamashiro T."/>
            <person name="Shiraishi A."/>
            <person name="Satake H."/>
            <person name="Nakayama K."/>
        </authorList>
    </citation>
    <scope>NUCLEOTIDE SEQUENCE</scope>
</reference>
<proteinExistence type="predicted"/>
<evidence type="ECO:0000313" key="1">
    <source>
        <dbReference type="EMBL" id="GFA29042.1"/>
    </source>
</evidence>
<name>A0A699JD13_TANCI</name>